<dbReference type="Proteomes" id="UP000245720">
    <property type="component" value="Unassembled WGS sequence"/>
</dbReference>
<dbReference type="EMBL" id="QGDI01000006">
    <property type="protein sequence ID" value="PWJ12653.1"/>
    <property type="molecule type" value="Genomic_DNA"/>
</dbReference>
<dbReference type="OrthoDB" id="384892at2"/>
<evidence type="ECO:0000313" key="2">
    <source>
        <dbReference type="EMBL" id="PWJ12653.1"/>
    </source>
</evidence>
<feature type="domain" description="DUF6487" evidence="1">
    <location>
        <begin position="3"/>
        <end position="67"/>
    </location>
</feature>
<dbReference type="RefSeq" id="WP_024861647.1">
    <property type="nucleotide sequence ID" value="NZ_CAMJLY010000006.1"/>
</dbReference>
<proteinExistence type="predicted"/>
<reference evidence="2 3" key="1">
    <citation type="submission" date="2018-05" db="EMBL/GenBank/DDBJ databases">
        <title>The Hungate 1000. A catalogue of reference genomes from the rumen microbiome.</title>
        <authorList>
            <person name="Kelly W."/>
        </authorList>
    </citation>
    <scope>NUCLEOTIDE SEQUENCE [LARGE SCALE GENOMIC DNA]</scope>
    <source>
        <strain evidence="2 3">SAb67</strain>
    </source>
</reference>
<protein>
    <recommendedName>
        <fullName evidence="1">DUF6487 domain-containing protein</fullName>
    </recommendedName>
</protein>
<name>A0A315Y257_RUMFL</name>
<sequence>MECRYCGNKMQKGRIRSKASLLNPIAASDLVWTDEKDIGKMKRNEAKLSEENEAWYCETCKLVFSELPVKPPVF</sequence>
<comment type="caution">
    <text evidence="2">The sequence shown here is derived from an EMBL/GenBank/DDBJ whole genome shotgun (WGS) entry which is preliminary data.</text>
</comment>
<gene>
    <name evidence="2" type="ORF">IE37_01736</name>
</gene>
<accession>A0A315Y257</accession>
<organism evidence="2 3">
    <name type="scientific">Ruminococcus flavefaciens</name>
    <dbReference type="NCBI Taxonomy" id="1265"/>
    <lineage>
        <taxon>Bacteria</taxon>
        <taxon>Bacillati</taxon>
        <taxon>Bacillota</taxon>
        <taxon>Clostridia</taxon>
        <taxon>Eubacteriales</taxon>
        <taxon>Oscillospiraceae</taxon>
        <taxon>Ruminococcus</taxon>
    </lineage>
</organism>
<evidence type="ECO:0000313" key="3">
    <source>
        <dbReference type="Proteomes" id="UP000245720"/>
    </source>
</evidence>
<evidence type="ECO:0000259" key="1">
    <source>
        <dbReference type="Pfam" id="PF20097"/>
    </source>
</evidence>
<dbReference type="Pfam" id="PF20097">
    <property type="entry name" value="DUF6487"/>
    <property type="match status" value="1"/>
</dbReference>
<dbReference type="AlphaFoldDB" id="A0A315Y257"/>
<dbReference type="InterPro" id="IPR045504">
    <property type="entry name" value="DUF6487"/>
</dbReference>